<organism evidence="1 2">
    <name type="scientific">Violaceomyces palustris</name>
    <dbReference type="NCBI Taxonomy" id="1673888"/>
    <lineage>
        <taxon>Eukaryota</taxon>
        <taxon>Fungi</taxon>
        <taxon>Dikarya</taxon>
        <taxon>Basidiomycota</taxon>
        <taxon>Ustilaginomycotina</taxon>
        <taxon>Ustilaginomycetes</taxon>
        <taxon>Violaceomycetales</taxon>
        <taxon>Violaceomycetaceae</taxon>
        <taxon>Violaceomyces</taxon>
    </lineage>
</organism>
<name>A0ACD0P2R6_9BASI</name>
<dbReference type="EMBL" id="KZ819789">
    <property type="protein sequence ID" value="PWN52224.1"/>
    <property type="molecule type" value="Genomic_DNA"/>
</dbReference>
<keyword evidence="2" id="KW-1185">Reference proteome</keyword>
<accession>A0ACD0P2R6</accession>
<gene>
    <name evidence="1" type="ORF">IE53DRAFT_367375</name>
</gene>
<evidence type="ECO:0000313" key="1">
    <source>
        <dbReference type="EMBL" id="PWN52224.1"/>
    </source>
</evidence>
<sequence length="257" mass="27840">MFSIDFSQKTGGNRGIGYAISNAIAKAGGNLAIFYRSSTNAEKVAAEFASKYSIQCKAYQCDVSVMKQVRETVAKVVEEMGPISGLVANAGVATVKPALEIEDREEFDFMFGTNVLGVFNTAQTVARHWVDTGFKQGSIVIISSMSSQIYNQVGLNNPLCHVFYNSSKAAVSSLGKNLAAEWSQYGIRVNIVSPGYVKTEQSGVHSEEARAFQAASVPLQRYSEPDEQTSQVLLLLSEFSSYQTGSEVFIDGGCLIY</sequence>
<dbReference type="Proteomes" id="UP000245626">
    <property type="component" value="Unassembled WGS sequence"/>
</dbReference>
<proteinExistence type="predicted"/>
<reference evidence="1 2" key="1">
    <citation type="journal article" date="2018" name="Mol. Biol. Evol.">
        <title>Broad Genomic Sampling Reveals a Smut Pathogenic Ancestry of the Fungal Clade Ustilaginomycotina.</title>
        <authorList>
            <person name="Kijpornyongpan T."/>
            <person name="Mondo S.J."/>
            <person name="Barry K."/>
            <person name="Sandor L."/>
            <person name="Lee J."/>
            <person name="Lipzen A."/>
            <person name="Pangilinan J."/>
            <person name="LaButti K."/>
            <person name="Hainaut M."/>
            <person name="Henrissat B."/>
            <person name="Grigoriev I.V."/>
            <person name="Spatafora J.W."/>
            <person name="Aime M.C."/>
        </authorList>
    </citation>
    <scope>NUCLEOTIDE SEQUENCE [LARGE SCALE GENOMIC DNA]</scope>
    <source>
        <strain evidence="1 2">SA 807</strain>
    </source>
</reference>
<evidence type="ECO:0000313" key="2">
    <source>
        <dbReference type="Proteomes" id="UP000245626"/>
    </source>
</evidence>
<protein>
    <submittedName>
        <fullName evidence="1">NADP-dependent mannitol dehydrogenase</fullName>
    </submittedName>
</protein>